<dbReference type="PANTHER" id="PTHR21704:SF18">
    <property type="entry name" value="NIPPED-B-LIKE PROTEIN"/>
    <property type="match status" value="1"/>
</dbReference>
<dbReference type="InParanoid" id="K3WQ82"/>
<dbReference type="PANTHER" id="PTHR21704">
    <property type="entry name" value="NIPPED-B-LIKE PROTEIN DELANGIN SCC2-RELATED"/>
    <property type="match status" value="1"/>
</dbReference>
<evidence type="ECO:0000256" key="1">
    <source>
        <dbReference type="RuleBase" id="RU364107"/>
    </source>
</evidence>
<feature type="domain" description="Sister chromatid cohesion C-terminal" evidence="3">
    <location>
        <begin position="23"/>
        <end position="218"/>
    </location>
</feature>
<protein>
    <recommendedName>
        <fullName evidence="1">Sister chromatid cohesion protein</fullName>
    </recommendedName>
</protein>
<dbReference type="STRING" id="431595.K3WQ82"/>
<dbReference type="EnsemblProtists" id="PYU1_T007124">
    <property type="protein sequence ID" value="PYU1_T007124"/>
    <property type="gene ID" value="PYU1_G007109"/>
</dbReference>
<dbReference type="OMA" id="MIAWRAT"/>
<dbReference type="InterPro" id="IPR024986">
    <property type="entry name" value="Nipped-B_C"/>
</dbReference>
<feature type="region of interest" description="Disordered" evidence="2">
    <location>
        <begin position="372"/>
        <end position="412"/>
    </location>
</feature>
<feature type="region of interest" description="Disordered" evidence="2">
    <location>
        <begin position="309"/>
        <end position="333"/>
    </location>
</feature>
<dbReference type="GO" id="GO:0140588">
    <property type="term" value="P:chromatin looping"/>
    <property type="evidence" value="ECO:0007669"/>
    <property type="project" value="InterPro"/>
</dbReference>
<dbReference type="GO" id="GO:0034087">
    <property type="term" value="P:establishment of mitotic sister chromatid cohesion"/>
    <property type="evidence" value="ECO:0007669"/>
    <property type="project" value="TreeGrafter"/>
</dbReference>
<accession>K3WQ82</accession>
<evidence type="ECO:0000313" key="4">
    <source>
        <dbReference type="EnsemblProtists" id="PYU1_T007124"/>
    </source>
</evidence>
<dbReference type="GO" id="GO:1990414">
    <property type="term" value="P:replication-born double-strand break repair via sister chromatid exchange"/>
    <property type="evidence" value="ECO:0007669"/>
    <property type="project" value="TreeGrafter"/>
</dbReference>
<dbReference type="InterPro" id="IPR033031">
    <property type="entry name" value="Scc2/Nipped-B"/>
</dbReference>
<dbReference type="GO" id="GO:0090694">
    <property type="term" value="C:Scc2-Scc4 cohesin loading complex"/>
    <property type="evidence" value="ECO:0007669"/>
    <property type="project" value="TreeGrafter"/>
</dbReference>
<name>K3WQ82_GLOUD</name>
<dbReference type="GO" id="GO:0071169">
    <property type="term" value="P:establishment of protein localization to chromatin"/>
    <property type="evidence" value="ECO:0007669"/>
    <property type="project" value="TreeGrafter"/>
</dbReference>
<keyword evidence="5" id="KW-1185">Reference proteome</keyword>
<dbReference type="AlphaFoldDB" id="K3WQ82"/>
<feature type="compositionally biased region" description="Polar residues" evidence="2">
    <location>
        <begin position="309"/>
        <end position="326"/>
    </location>
</feature>
<reference evidence="5" key="1">
    <citation type="journal article" date="2010" name="Genome Biol.">
        <title>Genome sequence of the necrotrophic plant pathogen Pythium ultimum reveals original pathogenicity mechanisms and effector repertoire.</title>
        <authorList>
            <person name="Levesque C.A."/>
            <person name="Brouwer H."/>
            <person name="Cano L."/>
            <person name="Hamilton J.P."/>
            <person name="Holt C."/>
            <person name="Huitema E."/>
            <person name="Raffaele S."/>
            <person name="Robideau G.P."/>
            <person name="Thines M."/>
            <person name="Win J."/>
            <person name="Zerillo M.M."/>
            <person name="Beakes G.W."/>
            <person name="Boore J.L."/>
            <person name="Busam D."/>
            <person name="Dumas B."/>
            <person name="Ferriera S."/>
            <person name="Fuerstenberg S.I."/>
            <person name="Gachon C.M."/>
            <person name="Gaulin E."/>
            <person name="Govers F."/>
            <person name="Grenville-Briggs L."/>
            <person name="Horner N."/>
            <person name="Hostetler J."/>
            <person name="Jiang R.H."/>
            <person name="Johnson J."/>
            <person name="Krajaejun T."/>
            <person name="Lin H."/>
            <person name="Meijer H.J."/>
            <person name="Moore B."/>
            <person name="Morris P."/>
            <person name="Phuntmart V."/>
            <person name="Puiu D."/>
            <person name="Shetty J."/>
            <person name="Stajich J.E."/>
            <person name="Tripathy S."/>
            <person name="Wawra S."/>
            <person name="van West P."/>
            <person name="Whitty B.R."/>
            <person name="Coutinho P.M."/>
            <person name="Henrissat B."/>
            <person name="Martin F."/>
            <person name="Thomas P.D."/>
            <person name="Tyler B.M."/>
            <person name="De Vries R.P."/>
            <person name="Kamoun S."/>
            <person name="Yandell M."/>
            <person name="Tisserat N."/>
            <person name="Buell C.R."/>
        </authorList>
    </citation>
    <scope>NUCLEOTIDE SEQUENCE</scope>
    <source>
        <strain evidence="5">DAOM:BR144</strain>
    </source>
</reference>
<dbReference type="VEuPathDB" id="FungiDB:PYU1_G007109"/>
<dbReference type="Proteomes" id="UP000019132">
    <property type="component" value="Unassembled WGS sequence"/>
</dbReference>
<feature type="compositionally biased region" description="Acidic residues" evidence="2">
    <location>
        <begin position="399"/>
        <end position="412"/>
    </location>
</feature>
<feature type="compositionally biased region" description="Basic residues" evidence="2">
    <location>
        <begin position="378"/>
        <end position="392"/>
    </location>
</feature>
<proteinExistence type="inferred from homology"/>
<organism evidence="4 5">
    <name type="scientific">Globisporangium ultimum (strain ATCC 200006 / CBS 805.95 / DAOM BR144)</name>
    <name type="common">Pythium ultimum</name>
    <dbReference type="NCBI Taxonomy" id="431595"/>
    <lineage>
        <taxon>Eukaryota</taxon>
        <taxon>Sar</taxon>
        <taxon>Stramenopiles</taxon>
        <taxon>Oomycota</taxon>
        <taxon>Peronosporomycetes</taxon>
        <taxon>Pythiales</taxon>
        <taxon>Pythiaceae</taxon>
        <taxon>Globisporangium</taxon>
    </lineage>
</organism>
<dbReference type="GO" id="GO:0010468">
    <property type="term" value="P:regulation of gene expression"/>
    <property type="evidence" value="ECO:0007669"/>
    <property type="project" value="InterPro"/>
</dbReference>
<keyword evidence="1" id="KW-0677">Repeat</keyword>
<dbReference type="GO" id="GO:0061775">
    <property type="term" value="F:cohesin loader activity"/>
    <property type="evidence" value="ECO:0007669"/>
    <property type="project" value="InterPro"/>
</dbReference>
<dbReference type="Pfam" id="PF12830">
    <property type="entry name" value="Nipped-B_C"/>
    <property type="match status" value="1"/>
</dbReference>
<dbReference type="HOGENOM" id="CLU_061684_0_0_1"/>
<sequence>MNTTKSKNEQVQGDQEADAALIGSVMQAQLQNILVLALQKPVRIRTEAVTCISTLLTQGLVSPVHCIPNLVALETDQVVSIRDLAHSQLVALHEKFPMLLNTPSIQGIFLSHSFQLNAFGTSSVYTKDKYKHDYCLFGRLYSNCIRTAKAQRNMFLKALVNQFSDSGSMLGNKNAKPSSLVPMGSTLQYLCYLAQLISALPYDLEDEPLYIIYLINRVVTLKLGPTLDNIKELFAHAGAPSDIMEDEDTDFSDVDIADYIPTMQPTKDDARRLQTVCCAAFAVSLLIRVKFHLKNMYQLENEKCMTYQPGNSSKATEQPTMQSGRTSKLKVPSLPEAEDPIEWSWHVFVHAWEAARDDQHRMDFEAQEDVAMMNSSGKTRRRKGSRRRKLMQPKHVESTDDDDVEFVEGFAE</sequence>
<evidence type="ECO:0000259" key="3">
    <source>
        <dbReference type="Pfam" id="PF12830"/>
    </source>
</evidence>
<evidence type="ECO:0000313" key="5">
    <source>
        <dbReference type="Proteomes" id="UP000019132"/>
    </source>
</evidence>
<reference evidence="5" key="2">
    <citation type="submission" date="2010-04" db="EMBL/GenBank/DDBJ databases">
        <authorList>
            <person name="Buell R."/>
            <person name="Hamilton J."/>
            <person name="Hostetler J."/>
        </authorList>
    </citation>
    <scope>NUCLEOTIDE SEQUENCE [LARGE SCALE GENOMIC DNA]</scope>
    <source>
        <strain evidence="5">DAOM:BR144</strain>
    </source>
</reference>
<dbReference type="eggNOG" id="KOG1020">
    <property type="taxonomic scope" value="Eukaryota"/>
</dbReference>
<dbReference type="GO" id="GO:0003682">
    <property type="term" value="F:chromatin binding"/>
    <property type="evidence" value="ECO:0007669"/>
    <property type="project" value="TreeGrafter"/>
</dbReference>
<keyword evidence="1" id="KW-0131">Cell cycle</keyword>
<comment type="similarity">
    <text evidence="1">Belongs to the SCC2/Nipped-B family.</text>
</comment>
<comment type="subcellular location">
    <subcellularLocation>
        <location evidence="1">Nucleus</location>
    </subcellularLocation>
</comment>
<reference evidence="4" key="3">
    <citation type="submission" date="2015-02" db="UniProtKB">
        <authorList>
            <consortium name="EnsemblProtists"/>
        </authorList>
    </citation>
    <scope>IDENTIFICATION</scope>
    <source>
        <strain evidence="4">DAOM BR144</strain>
    </source>
</reference>
<evidence type="ECO:0000256" key="2">
    <source>
        <dbReference type="SAM" id="MobiDB-lite"/>
    </source>
</evidence>
<keyword evidence="1" id="KW-0539">Nucleus</keyword>
<dbReference type="EMBL" id="GL376560">
    <property type="status" value="NOT_ANNOTATED_CDS"/>
    <property type="molecule type" value="Genomic_DNA"/>
</dbReference>